<sequence length="152" mass="17091">MLKYDTMINMQQFQPFIILTSICNTRACIVILDNYRSAVTSIAVSEDGWALLSARIDKIVTFCLFGQKASDVTNNTNDNVKNGEFIKAENIIMNSQKLPGDMHSPRMKFKQHEDSIINLGGSSNHILDKITSSTLQPCHILKHNKQFNSSKV</sequence>
<keyword evidence="2" id="KW-1185">Reference proteome</keyword>
<protein>
    <submittedName>
        <fullName evidence="1">Uncharacterized protein</fullName>
    </submittedName>
</protein>
<dbReference type="AlphaFoldDB" id="A0AAV0YP11"/>
<accession>A0AAV0YP11</accession>
<dbReference type="Proteomes" id="UP001157006">
    <property type="component" value="Chromosome 1L"/>
</dbReference>
<gene>
    <name evidence="1" type="ORF">VFH_I320560</name>
</gene>
<evidence type="ECO:0000313" key="1">
    <source>
        <dbReference type="EMBL" id="CAI8587861.1"/>
    </source>
</evidence>
<name>A0AAV0YP11_VICFA</name>
<organism evidence="1 2">
    <name type="scientific">Vicia faba</name>
    <name type="common">Broad bean</name>
    <name type="synonym">Faba vulgaris</name>
    <dbReference type="NCBI Taxonomy" id="3906"/>
    <lineage>
        <taxon>Eukaryota</taxon>
        <taxon>Viridiplantae</taxon>
        <taxon>Streptophyta</taxon>
        <taxon>Embryophyta</taxon>
        <taxon>Tracheophyta</taxon>
        <taxon>Spermatophyta</taxon>
        <taxon>Magnoliopsida</taxon>
        <taxon>eudicotyledons</taxon>
        <taxon>Gunneridae</taxon>
        <taxon>Pentapetalae</taxon>
        <taxon>rosids</taxon>
        <taxon>fabids</taxon>
        <taxon>Fabales</taxon>
        <taxon>Fabaceae</taxon>
        <taxon>Papilionoideae</taxon>
        <taxon>50 kb inversion clade</taxon>
        <taxon>NPAAA clade</taxon>
        <taxon>Hologalegina</taxon>
        <taxon>IRL clade</taxon>
        <taxon>Fabeae</taxon>
        <taxon>Vicia</taxon>
    </lineage>
</organism>
<evidence type="ECO:0000313" key="2">
    <source>
        <dbReference type="Proteomes" id="UP001157006"/>
    </source>
</evidence>
<proteinExistence type="predicted"/>
<reference evidence="1 2" key="1">
    <citation type="submission" date="2023-01" db="EMBL/GenBank/DDBJ databases">
        <authorList>
            <person name="Kreplak J."/>
        </authorList>
    </citation>
    <scope>NUCLEOTIDE SEQUENCE [LARGE SCALE GENOMIC DNA]</scope>
</reference>
<dbReference type="EMBL" id="OX451736">
    <property type="protein sequence ID" value="CAI8587861.1"/>
    <property type="molecule type" value="Genomic_DNA"/>
</dbReference>